<organism evidence="1 2">
    <name type="scientific">Candidatus Gallionella acididurans</name>
    <dbReference type="NCBI Taxonomy" id="1796491"/>
    <lineage>
        <taxon>Bacteria</taxon>
        <taxon>Pseudomonadati</taxon>
        <taxon>Pseudomonadota</taxon>
        <taxon>Betaproteobacteria</taxon>
        <taxon>Nitrosomonadales</taxon>
        <taxon>Gallionellaceae</taxon>
        <taxon>Gallionella</taxon>
    </lineage>
</organism>
<reference evidence="1 2" key="1">
    <citation type="submission" date="2016-02" db="EMBL/GenBank/DDBJ databases">
        <authorList>
            <person name="Wen L."/>
            <person name="He K."/>
            <person name="Yang H."/>
        </authorList>
    </citation>
    <scope>NUCLEOTIDE SEQUENCE [LARGE SCALE GENOMIC DNA]</scope>
    <source>
        <strain evidence="1">ShG14-8</strain>
    </source>
</reference>
<dbReference type="InterPro" id="IPR029033">
    <property type="entry name" value="His_PPase_superfam"/>
</dbReference>
<dbReference type="PANTHER" id="PTHR48100">
    <property type="entry name" value="BROAD-SPECIFICITY PHOSPHATASE YOR283W-RELATED"/>
    <property type="match status" value="1"/>
</dbReference>
<dbReference type="SMART" id="SM00855">
    <property type="entry name" value="PGAM"/>
    <property type="match status" value="1"/>
</dbReference>
<gene>
    <name evidence="1" type="ORF">AWT59_2021</name>
</gene>
<protein>
    <recommendedName>
        <fullName evidence="3">Alpha-ribazole phosphatase</fullName>
    </recommendedName>
</protein>
<dbReference type="Pfam" id="PF00300">
    <property type="entry name" value="His_Phos_1"/>
    <property type="match status" value="1"/>
</dbReference>
<dbReference type="SUPFAM" id="SSF53254">
    <property type="entry name" value="Phosphoglycerate mutase-like"/>
    <property type="match status" value="1"/>
</dbReference>
<dbReference type="AlphaFoldDB" id="A0A139BS67"/>
<dbReference type="Gene3D" id="3.40.50.1240">
    <property type="entry name" value="Phosphoglycerate mutase-like"/>
    <property type="match status" value="1"/>
</dbReference>
<evidence type="ECO:0000313" key="2">
    <source>
        <dbReference type="Proteomes" id="UP000070578"/>
    </source>
</evidence>
<sequence>MVKPTLITVLRHGEVEGAPHVFRGKSDPVLSTNGWQQMQRALRAFPEFDSVATSPLARCRAFADSLTSAEGSVILNDFREMDFGDWEEQTPQAVQALSPDLFQRFQNNPEGLSPPNGEPFDVFRKRVCTTFKQWLDKANGGHRLLITHAGVMRILLVEHLGLPVCNLYRIALPHAASFQLSMLADHPPCLINLNNGM</sequence>
<proteinExistence type="predicted"/>
<dbReference type="PANTHER" id="PTHR48100:SF1">
    <property type="entry name" value="HISTIDINE PHOSPHATASE FAMILY PROTEIN-RELATED"/>
    <property type="match status" value="1"/>
</dbReference>
<name>A0A139BS67_9PROT</name>
<dbReference type="Proteomes" id="UP000070578">
    <property type="component" value="Unassembled WGS sequence"/>
</dbReference>
<evidence type="ECO:0000313" key="1">
    <source>
        <dbReference type="EMBL" id="KXS31846.1"/>
    </source>
</evidence>
<reference evidence="1 2" key="2">
    <citation type="submission" date="2016-03" db="EMBL/GenBank/DDBJ databases">
        <title>New uncultured bacterium of the family Gallionellaceae from acid mine drainage: description and reconstruction of genome based on metagenomic analysis of microbial community.</title>
        <authorList>
            <person name="Kadnikov V."/>
            <person name="Ivasenko D."/>
            <person name="Beletsky A."/>
            <person name="Mardanov A."/>
            <person name="Danilova E."/>
            <person name="Pimenov N."/>
            <person name="Karnachuk O."/>
            <person name="Ravin N."/>
        </authorList>
    </citation>
    <scope>NUCLEOTIDE SEQUENCE [LARGE SCALE GENOMIC DNA]</scope>
    <source>
        <strain evidence="1">ShG14-8</strain>
    </source>
</reference>
<evidence type="ECO:0008006" key="3">
    <source>
        <dbReference type="Google" id="ProtNLM"/>
    </source>
</evidence>
<dbReference type="EMBL" id="LSLI01000053">
    <property type="protein sequence ID" value="KXS31846.1"/>
    <property type="molecule type" value="Genomic_DNA"/>
</dbReference>
<dbReference type="InterPro" id="IPR013078">
    <property type="entry name" value="His_Pase_superF_clade-1"/>
</dbReference>
<dbReference type="CDD" id="cd07067">
    <property type="entry name" value="HP_PGM_like"/>
    <property type="match status" value="1"/>
</dbReference>
<dbReference type="InterPro" id="IPR050275">
    <property type="entry name" value="PGM_Phosphatase"/>
</dbReference>
<dbReference type="GO" id="GO:0005737">
    <property type="term" value="C:cytoplasm"/>
    <property type="evidence" value="ECO:0007669"/>
    <property type="project" value="TreeGrafter"/>
</dbReference>
<accession>A0A139BS67</accession>
<comment type="caution">
    <text evidence="1">The sequence shown here is derived from an EMBL/GenBank/DDBJ whole genome shotgun (WGS) entry which is preliminary data.</text>
</comment>
<dbReference type="GO" id="GO:0016791">
    <property type="term" value="F:phosphatase activity"/>
    <property type="evidence" value="ECO:0007669"/>
    <property type="project" value="TreeGrafter"/>
</dbReference>